<dbReference type="PANTHER" id="PTHR47891:SF1">
    <property type="entry name" value="CORA-MAGNESIUM AND COBALT TRANSPORTER"/>
    <property type="match status" value="1"/>
</dbReference>
<keyword evidence="3 6" id="KW-0812">Transmembrane</keyword>
<dbReference type="InterPro" id="IPR045861">
    <property type="entry name" value="CorA_cytoplasmic_dom"/>
</dbReference>
<evidence type="ECO:0008006" key="9">
    <source>
        <dbReference type="Google" id="ProtNLM"/>
    </source>
</evidence>
<dbReference type="AlphaFoldDB" id="A0A4R5NLQ6"/>
<dbReference type="InterPro" id="IPR002523">
    <property type="entry name" value="MgTranspt_CorA/ZnTranspt_ZntB"/>
</dbReference>
<name>A0A4R5NLQ6_9LACO</name>
<feature type="transmembrane region" description="Helical" evidence="6">
    <location>
        <begin position="252"/>
        <end position="271"/>
    </location>
</feature>
<evidence type="ECO:0000256" key="2">
    <source>
        <dbReference type="ARBA" id="ARBA00009765"/>
    </source>
</evidence>
<dbReference type="GO" id="GO:0046873">
    <property type="term" value="F:metal ion transmembrane transporter activity"/>
    <property type="evidence" value="ECO:0007669"/>
    <property type="project" value="InterPro"/>
</dbReference>
<protein>
    <recommendedName>
        <fullName evidence="9">Magnesium transporter CorA</fullName>
    </recommendedName>
</protein>
<dbReference type="SUPFAM" id="SSF144083">
    <property type="entry name" value="Magnesium transport protein CorA, transmembrane region"/>
    <property type="match status" value="1"/>
</dbReference>
<keyword evidence="8" id="KW-1185">Reference proteome</keyword>
<evidence type="ECO:0000256" key="3">
    <source>
        <dbReference type="ARBA" id="ARBA00022692"/>
    </source>
</evidence>
<gene>
    <name evidence="7" type="ORF">C5L31_000672</name>
</gene>
<evidence type="ECO:0000313" key="7">
    <source>
        <dbReference type="EMBL" id="TDG75896.1"/>
    </source>
</evidence>
<dbReference type="InterPro" id="IPR045863">
    <property type="entry name" value="CorA_TM1_TM2"/>
</dbReference>
<proteinExistence type="inferred from homology"/>
<dbReference type="InterPro" id="IPR047199">
    <property type="entry name" value="CorA-like"/>
</dbReference>
<organism evidence="7 8">
    <name type="scientific">Secundilactobacillus malefermentans</name>
    <dbReference type="NCBI Taxonomy" id="176292"/>
    <lineage>
        <taxon>Bacteria</taxon>
        <taxon>Bacillati</taxon>
        <taxon>Bacillota</taxon>
        <taxon>Bacilli</taxon>
        <taxon>Lactobacillales</taxon>
        <taxon>Lactobacillaceae</taxon>
        <taxon>Secundilactobacillus</taxon>
    </lineage>
</organism>
<evidence type="ECO:0000313" key="8">
    <source>
        <dbReference type="Proteomes" id="UP000294854"/>
    </source>
</evidence>
<evidence type="ECO:0000256" key="1">
    <source>
        <dbReference type="ARBA" id="ARBA00004141"/>
    </source>
</evidence>
<evidence type="ECO:0000256" key="4">
    <source>
        <dbReference type="ARBA" id="ARBA00022989"/>
    </source>
</evidence>
<dbReference type="CDD" id="cd12827">
    <property type="entry name" value="EcCorA_ZntB-like_u2"/>
    <property type="match status" value="1"/>
</dbReference>
<evidence type="ECO:0000256" key="5">
    <source>
        <dbReference type="ARBA" id="ARBA00023136"/>
    </source>
</evidence>
<dbReference type="Gene3D" id="1.20.58.340">
    <property type="entry name" value="Magnesium transport protein CorA, transmembrane region"/>
    <property type="match status" value="2"/>
</dbReference>
<sequence>MAGDSKIIETNKTFHDFKWIETQKLTETEMDQLATDYGLTDEMLTYVTDRDESPHFVYDDDDSNELITVHVPRVLDDNKLRYITQPVSFLIHSGNLFTFNQSDIPEVNVLFDQMGQNSNSKRADLFILESLFAMMDSYIPVIRLITRKRNQLDKVLNKNAKNRDLIALSYLRQTLTFFSSAVQLNLDLFKHLASTHFGQSGDEERLDRIEDVRIEAEQVQRMIEIETEVVERISDTFNSVVNNNLNDTMEVLTIWSLTMAIPTILTGFYGMNVHLPFEKWANAWVFIVILSIVFIVWLLLILKMHRTK</sequence>
<dbReference type="EMBL" id="PUFO01000063">
    <property type="protein sequence ID" value="TDG75896.1"/>
    <property type="molecule type" value="Genomic_DNA"/>
</dbReference>
<dbReference type="Proteomes" id="UP000294854">
    <property type="component" value="Unassembled WGS sequence"/>
</dbReference>
<dbReference type="GO" id="GO:0016020">
    <property type="term" value="C:membrane"/>
    <property type="evidence" value="ECO:0007669"/>
    <property type="project" value="UniProtKB-SubCell"/>
</dbReference>
<dbReference type="Gene3D" id="3.30.460.20">
    <property type="entry name" value="CorA soluble domain-like"/>
    <property type="match status" value="1"/>
</dbReference>
<feature type="transmembrane region" description="Helical" evidence="6">
    <location>
        <begin position="283"/>
        <end position="302"/>
    </location>
</feature>
<evidence type="ECO:0000256" key="6">
    <source>
        <dbReference type="SAM" id="Phobius"/>
    </source>
</evidence>
<accession>A0A4R5NLQ6</accession>
<reference evidence="7 8" key="1">
    <citation type="journal article" date="2019" name="Appl. Microbiol. Biotechnol.">
        <title>Uncovering carbohydrate metabolism through a genotype-phenotype association study of 56 lactic acid bacteria genomes.</title>
        <authorList>
            <person name="Buron-Moles G."/>
            <person name="Chailyan A."/>
            <person name="Dolejs I."/>
            <person name="Forster J."/>
            <person name="Miks M.H."/>
        </authorList>
    </citation>
    <scope>NUCLEOTIDE SEQUENCE [LARGE SCALE GENOMIC DNA]</scope>
    <source>
        <strain evidence="7 8">ATCC 49373</strain>
    </source>
</reference>
<comment type="caution">
    <text evidence="7">The sequence shown here is derived from an EMBL/GenBank/DDBJ whole genome shotgun (WGS) entry which is preliminary data.</text>
</comment>
<keyword evidence="5 6" id="KW-0472">Membrane</keyword>
<dbReference type="Pfam" id="PF01544">
    <property type="entry name" value="CorA"/>
    <property type="match status" value="1"/>
</dbReference>
<dbReference type="SUPFAM" id="SSF143865">
    <property type="entry name" value="CorA soluble domain-like"/>
    <property type="match status" value="1"/>
</dbReference>
<dbReference type="PANTHER" id="PTHR47891">
    <property type="entry name" value="TRANSPORTER-RELATED"/>
    <property type="match status" value="1"/>
</dbReference>
<comment type="similarity">
    <text evidence="2">Belongs to the CorA metal ion transporter (MIT) (TC 1.A.35) family.</text>
</comment>
<comment type="subcellular location">
    <subcellularLocation>
        <location evidence="1">Membrane</location>
        <topology evidence="1">Multi-pass membrane protein</topology>
    </subcellularLocation>
</comment>
<keyword evidence="4 6" id="KW-1133">Transmembrane helix</keyword>